<dbReference type="GO" id="GO:0005786">
    <property type="term" value="C:signal recognition particle, endoplasmic reticulum targeting"/>
    <property type="evidence" value="ECO:0007669"/>
    <property type="project" value="UniProtKB-KW"/>
</dbReference>
<keyword evidence="2" id="KW-0963">Cytoplasm</keyword>
<evidence type="ECO:0000313" key="6">
    <source>
        <dbReference type="EMBL" id="ORY52786.1"/>
    </source>
</evidence>
<evidence type="ECO:0000256" key="1">
    <source>
        <dbReference type="ARBA" id="ARBA00004496"/>
    </source>
</evidence>
<keyword evidence="7" id="KW-1185">Reference proteome</keyword>
<comment type="caution">
    <text evidence="6">The sequence shown here is derived from an EMBL/GenBank/DDBJ whole genome shotgun (WGS) entry which is preliminary data.</text>
</comment>
<evidence type="ECO:0000256" key="4">
    <source>
        <dbReference type="ARBA" id="ARBA00023274"/>
    </source>
</evidence>
<dbReference type="GO" id="GO:0008312">
    <property type="term" value="F:7S RNA binding"/>
    <property type="evidence" value="ECO:0007669"/>
    <property type="project" value="InterPro"/>
</dbReference>
<dbReference type="STRING" id="1754190.A0A1Y2D0Y1"/>
<dbReference type="Proteomes" id="UP000193920">
    <property type="component" value="Unassembled WGS sequence"/>
</dbReference>
<dbReference type="AlphaFoldDB" id="A0A1Y2D0Y1"/>
<dbReference type="PANTHER" id="PTHR17453">
    <property type="entry name" value="SIGNAL RECOGNITION PARTICLE 19 KD PROTEIN"/>
    <property type="match status" value="1"/>
</dbReference>
<dbReference type="Pfam" id="PF01922">
    <property type="entry name" value="SRP19"/>
    <property type="match status" value="1"/>
</dbReference>
<gene>
    <name evidence="6" type="ORF">LY90DRAFT_286962</name>
</gene>
<proteinExistence type="predicted"/>
<feature type="region of interest" description="Disordered" evidence="5">
    <location>
        <begin position="126"/>
        <end position="165"/>
    </location>
</feature>
<evidence type="ECO:0000313" key="7">
    <source>
        <dbReference type="Proteomes" id="UP000193920"/>
    </source>
</evidence>
<reference evidence="6 7" key="1">
    <citation type="submission" date="2016-08" db="EMBL/GenBank/DDBJ databases">
        <title>A Parts List for Fungal Cellulosomes Revealed by Comparative Genomics.</title>
        <authorList>
            <consortium name="DOE Joint Genome Institute"/>
            <person name="Haitjema C.H."/>
            <person name="Gilmore S.P."/>
            <person name="Henske J.K."/>
            <person name="Solomon K.V."/>
            <person name="De Groot R."/>
            <person name="Kuo A."/>
            <person name="Mondo S.J."/>
            <person name="Salamov A.A."/>
            <person name="Labutti K."/>
            <person name="Zhao Z."/>
            <person name="Chiniquy J."/>
            <person name="Barry K."/>
            <person name="Brewer H.M."/>
            <person name="Purvine S.O."/>
            <person name="Wright A.T."/>
            <person name="Boxma B."/>
            <person name="Van Alen T."/>
            <person name="Hackstein J.H."/>
            <person name="Baker S.E."/>
            <person name="Grigoriev I.V."/>
            <person name="O'Malley M.A."/>
        </authorList>
    </citation>
    <scope>NUCLEOTIDE SEQUENCE [LARGE SCALE GENOMIC DNA]</scope>
    <source>
        <strain evidence="6 7">G1</strain>
    </source>
</reference>
<feature type="compositionally biased region" description="Low complexity" evidence="5">
    <location>
        <begin position="135"/>
        <end position="154"/>
    </location>
</feature>
<keyword evidence="4" id="KW-0687">Ribonucleoprotein</keyword>
<evidence type="ECO:0000256" key="3">
    <source>
        <dbReference type="ARBA" id="ARBA00023135"/>
    </source>
</evidence>
<dbReference type="OrthoDB" id="2190947at2759"/>
<dbReference type="EMBL" id="MCOG01000092">
    <property type="protein sequence ID" value="ORY52786.1"/>
    <property type="molecule type" value="Genomic_DNA"/>
</dbReference>
<protein>
    <submittedName>
        <fullName evidence="6">Signal recognition particle, SRP19 subunit</fullName>
    </submittedName>
</protein>
<keyword evidence="3" id="KW-0733">Signal recognition particle</keyword>
<dbReference type="SUPFAM" id="SSF69695">
    <property type="entry name" value="SRP19"/>
    <property type="match status" value="1"/>
</dbReference>
<comment type="subcellular location">
    <subcellularLocation>
        <location evidence="1">Cytoplasm</location>
    </subcellularLocation>
</comment>
<feature type="compositionally biased region" description="Basic residues" evidence="5">
    <location>
        <begin position="155"/>
        <end position="165"/>
    </location>
</feature>
<evidence type="ECO:0000256" key="5">
    <source>
        <dbReference type="SAM" id="MobiDB-lite"/>
    </source>
</evidence>
<sequence>MDFDIENMDFPLPDQEVPTDANLGGMTKEQIKEEIKNWMCIYPVYIDSTKTKEQGRKLGKEYCCEKPQSFAMLEAMGKLRISSVLEDKKHPRDQLRIGRLRVNYTGNKKELLKKIAKLVPECQKELDEKRKAEEAATASANASSSSSKPTSNNKKSNKKKGKKRR</sequence>
<dbReference type="InterPro" id="IPR036521">
    <property type="entry name" value="SRP19-like_sf"/>
</dbReference>
<organism evidence="6 7">
    <name type="scientific">Neocallimastix californiae</name>
    <dbReference type="NCBI Taxonomy" id="1754190"/>
    <lineage>
        <taxon>Eukaryota</taxon>
        <taxon>Fungi</taxon>
        <taxon>Fungi incertae sedis</taxon>
        <taxon>Chytridiomycota</taxon>
        <taxon>Chytridiomycota incertae sedis</taxon>
        <taxon>Neocallimastigomycetes</taxon>
        <taxon>Neocallimastigales</taxon>
        <taxon>Neocallimastigaceae</taxon>
        <taxon>Neocallimastix</taxon>
    </lineage>
</organism>
<accession>A0A1Y2D0Y1</accession>
<evidence type="ECO:0000256" key="2">
    <source>
        <dbReference type="ARBA" id="ARBA00022490"/>
    </source>
</evidence>
<dbReference type="InterPro" id="IPR002778">
    <property type="entry name" value="Signal_recog_particle_SRP19"/>
</dbReference>
<dbReference type="Gene3D" id="3.30.56.30">
    <property type="entry name" value="Signal recognition particle, SRP19-like subunit"/>
    <property type="match status" value="1"/>
</dbReference>
<dbReference type="GO" id="GO:0006617">
    <property type="term" value="P:SRP-dependent cotranslational protein targeting to membrane, signal sequence recognition"/>
    <property type="evidence" value="ECO:0007669"/>
    <property type="project" value="TreeGrafter"/>
</dbReference>
<name>A0A1Y2D0Y1_9FUNG</name>
<dbReference type="PANTHER" id="PTHR17453:SF0">
    <property type="entry name" value="SIGNAL RECOGNITION PARTICLE 19 KDA PROTEIN"/>
    <property type="match status" value="1"/>
</dbReference>